<dbReference type="PANTHER" id="PTHR12496:SF0">
    <property type="entry name" value="METHYLTRANSFERASE DOMAIN-CONTAINING PROTEIN"/>
    <property type="match status" value="1"/>
</dbReference>
<dbReference type="EMBL" id="WIWV01000041">
    <property type="protein sequence ID" value="KAF7716402.1"/>
    <property type="molecule type" value="Genomic_DNA"/>
</dbReference>
<dbReference type="Proteomes" id="UP000631181">
    <property type="component" value="Unassembled WGS sequence"/>
</dbReference>
<proteinExistence type="predicted"/>
<sequence length="659" mass="74054">MARNRPLPLSDEWESPEQYIEELLGFATTNVLFMNLCGGVHMVDFLTRKPDLYTTLIPQDWRTFFEHHDIHDIIHLLLREDIDPLRSKYTDGPASDDARTTWKDGAFPPQSLLDYIRDVRRLSLRREYNSQSPRAKLPRHVAVGMKTKKEHEVECFSGYVASLSDTVAERRDEPVTHIVDFGSGRNYLGRTLASAPYHKHIIAIERRHQYIAGAKGIDVSAKLREREKAKKVVVPRPETSCVDCNDADTKTGPSDIKAEEHGVPVVEKQGPRSSEGPGPGPAPQEEPTNEEESVTMFKMLGDIKLEPHELLGSMTRGSQKPKREHLIDTGGTISYIEHDIQDGYLEPIIDHVVNPTAHVTPDESSSEETNPPSPSELDSPPPKDARVMVVSLHSCGNLVHHGVRSLILNPSVVAVAMIGCCYNLMTERLGPATYKLPVLRSLHPRLQATGNSYDPHGFPMSKHFEIYESSGTVGMKFNITARMMAVQAPYNWGHDDSESFFTRHLFRALLQRIFVDKGVAPKPGIPEDLYAADQSGESNAAVIIGSLPKRAFESFPAYVRAASARLLRDPKHAARVQERIVTMTDEEIRQYELDDPTSKQHLSVVWSLMAFSAQVVEAVIVVDRWQYLREHDSVKECWVEPVFEYSESPRNLAVIGIKK</sequence>
<feature type="domain" description="Methyltransferase" evidence="2">
    <location>
        <begin position="148"/>
        <end position="427"/>
    </location>
</feature>
<protein>
    <recommendedName>
        <fullName evidence="2">Methyltransferase domain-containing protein</fullName>
    </recommendedName>
</protein>
<feature type="region of interest" description="Disordered" evidence="1">
    <location>
        <begin position="244"/>
        <end position="293"/>
    </location>
</feature>
<gene>
    <name evidence="3" type="ORF">PECM_005705</name>
</gene>
<dbReference type="AlphaFoldDB" id="A0A8J8W5X0"/>
<evidence type="ECO:0000256" key="1">
    <source>
        <dbReference type="SAM" id="MobiDB-lite"/>
    </source>
</evidence>
<dbReference type="OrthoDB" id="10258156at2759"/>
<dbReference type="PANTHER" id="PTHR12496">
    <property type="entry name" value="CGI-41 METHYLTRANSFERASE"/>
    <property type="match status" value="1"/>
</dbReference>
<reference evidence="3" key="1">
    <citation type="journal article" date="2020" name="Front. Microbiol.">
        <title>Gene regulatory networks of Penicillium echinulatum 2HH and Penicillium oxalicum 114-2 inferred by a computational biology approach.</title>
        <authorList>
            <person name="Lenz A.R."/>
            <person name="Galan-Vasquez E."/>
            <person name="Balbinot E."/>
            <person name="De Abreu F.P."/>
            <person name="De Oliveira N.S."/>
            <person name="Da Rosa L.O."/>
            <person name="De Avila E Silva S."/>
            <person name="Camassola M."/>
            <person name="Dillon A.J.P."/>
            <person name="Perez-Rueda E."/>
        </authorList>
    </citation>
    <scope>NUCLEOTIDE SEQUENCE</scope>
    <source>
        <strain evidence="3">S1M29</strain>
    </source>
</reference>
<evidence type="ECO:0000259" key="2">
    <source>
        <dbReference type="Pfam" id="PF13679"/>
    </source>
</evidence>
<dbReference type="InterPro" id="IPR025714">
    <property type="entry name" value="Methyltranfer_dom"/>
</dbReference>
<dbReference type="Pfam" id="PF13679">
    <property type="entry name" value="Methyltransf_32"/>
    <property type="match status" value="1"/>
</dbReference>
<comment type="caution">
    <text evidence="3">The sequence shown here is derived from an EMBL/GenBank/DDBJ whole genome shotgun (WGS) entry which is preliminary data.</text>
</comment>
<feature type="compositionally biased region" description="Pro residues" evidence="1">
    <location>
        <begin position="371"/>
        <end position="380"/>
    </location>
</feature>
<accession>A0A8J8W5X0</accession>
<dbReference type="InterPro" id="IPR052220">
    <property type="entry name" value="METTL25"/>
</dbReference>
<evidence type="ECO:0000313" key="3">
    <source>
        <dbReference type="EMBL" id="KAF7716402.1"/>
    </source>
</evidence>
<feature type="region of interest" description="Disordered" evidence="1">
    <location>
        <begin position="356"/>
        <end position="383"/>
    </location>
</feature>
<organism evidence="3 4">
    <name type="scientific">Penicillium ucsense</name>
    <dbReference type="NCBI Taxonomy" id="2839758"/>
    <lineage>
        <taxon>Eukaryota</taxon>
        <taxon>Fungi</taxon>
        <taxon>Dikarya</taxon>
        <taxon>Ascomycota</taxon>
        <taxon>Pezizomycotina</taxon>
        <taxon>Eurotiomycetes</taxon>
        <taxon>Eurotiomycetidae</taxon>
        <taxon>Eurotiales</taxon>
        <taxon>Aspergillaceae</taxon>
        <taxon>Penicillium</taxon>
    </lineage>
</organism>
<keyword evidence="4" id="KW-1185">Reference proteome</keyword>
<name>A0A8J8W5X0_9EURO</name>
<evidence type="ECO:0000313" key="4">
    <source>
        <dbReference type="Proteomes" id="UP000631181"/>
    </source>
</evidence>